<protein>
    <recommendedName>
        <fullName evidence="2">ShKT domain-containing protein</fullName>
    </recommendedName>
</protein>
<evidence type="ECO:0000313" key="3">
    <source>
        <dbReference type="Ensembl" id="ENSACIP00000015096.1"/>
    </source>
</evidence>
<feature type="domain" description="ShKT" evidence="2">
    <location>
        <begin position="158"/>
        <end position="191"/>
    </location>
</feature>
<organism evidence="3 4">
    <name type="scientific">Amphilophus citrinellus</name>
    <name type="common">Midas cichlid</name>
    <name type="synonym">Cichlasoma citrinellum</name>
    <dbReference type="NCBI Taxonomy" id="61819"/>
    <lineage>
        <taxon>Eukaryota</taxon>
        <taxon>Metazoa</taxon>
        <taxon>Chordata</taxon>
        <taxon>Craniata</taxon>
        <taxon>Vertebrata</taxon>
        <taxon>Euteleostomi</taxon>
        <taxon>Actinopterygii</taxon>
        <taxon>Neopterygii</taxon>
        <taxon>Teleostei</taxon>
        <taxon>Neoteleostei</taxon>
        <taxon>Acanthomorphata</taxon>
        <taxon>Ovalentaria</taxon>
        <taxon>Cichlomorphae</taxon>
        <taxon>Cichliformes</taxon>
        <taxon>Cichlidae</taxon>
        <taxon>New World cichlids</taxon>
        <taxon>Cichlasomatinae</taxon>
        <taxon>Heroini</taxon>
        <taxon>Amphilophus</taxon>
    </lineage>
</organism>
<evidence type="ECO:0000313" key="4">
    <source>
        <dbReference type="Proteomes" id="UP000261340"/>
    </source>
</evidence>
<comment type="caution">
    <text evidence="1">Lacks conserved residue(s) required for the propagation of feature annotation.</text>
</comment>
<dbReference type="InterPro" id="IPR014044">
    <property type="entry name" value="CAP_dom"/>
</dbReference>
<dbReference type="SUPFAM" id="SSF55797">
    <property type="entry name" value="PR-1-like"/>
    <property type="match status" value="1"/>
</dbReference>
<dbReference type="Proteomes" id="UP000261340">
    <property type="component" value="Unplaced"/>
</dbReference>
<dbReference type="SUPFAM" id="SSF57546">
    <property type="entry name" value="Crisp domain-like"/>
    <property type="match status" value="1"/>
</dbReference>
<dbReference type="STRING" id="61819.ENSACIP00000015096"/>
<dbReference type="Gene3D" id="3.40.33.10">
    <property type="entry name" value="CAP"/>
    <property type="match status" value="1"/>
</dbReference>
<dbReference type="GeneTree" id="ENSGT00940000179620"/>
<feature type="disulfide bond" evidence="1">
    <location>
        <begin position="176"/>
        <end position="189"/>
    </location>
</feature>
<dbReference type="Ensembl" id="ENSACIT00000015504.1">
    <property type="protein sequence ID" value="ENSACIP00000015096.1"/>
    <property type="gene ID" value="ENSACIG00000011739.1"/>
</dbReference>
<dbReference type="OMA" id="LYMSSFQ"/>
<dbReference type="SMART" id="SM00198">
    <property type="entry name" value="SCP"/>
    <property type="match status" value="1"/>
</dbReference>
<dbReference type="Gene3D" id="1.10.10.740">
    <property type="entry name" value="Crisp domain"/>
    <property type="match status" value="1"/>
</dbReference>
<dbReference type="AlphaFoldDB" id="A0A3Q0RWJ8"/>
<proteinExistence type="predicted"/>
<dbReference type="Pfam" id="PF08562">
    <property type="entry name" value="Crisp"/>
    <property type="match status" value="1"/>
</dbReference>
<dbReference type="InterPro" id="IPR013871">
    <property type="entry name" value="Cysteine_rich_secretory"/>
</dbReference>
<keyword evidence="4" id="KW-1185">Reference proteome</keyword>
<reference evidence="3" key="2">
    <citation type="submission" date="2025-09" db="UniProtKB">
        <authorList>
            <consortium name="Ensembl"/>
        </authorList>
    </citation>
    <scope>IDENTIFICATION</scope>
</reference>
<dbReference type="InterPro" id="IPR035940">
    <property type="entry name" value="CAP_sf"/>
</dbReference>
<dbReference type="InterPro" id="IPR042076">
    <property type="entry name" value="Crisp-like_dom"/>
</dbReference>
<keyword evidence="1" id="KW-1015">Disulfide bond</keyword>
<evidence type="ECO:0000259" key="2">
    <source>
        <dbReference type="PROSITE" id="PS51670"/>
    </source>
</evidence>
<evidence type="ECO:0000256" key="1">
    <source>
        <dbReference type="PROSITE-ProRule" id="PRU01005"/>
    </source>
</evidence>
<dbReference type="InterPro" id="IPR003582">
    <property type="entry name" value="ShKT_dom"/>
</dbReference>
<dbReference type="PROSITE" id="PS51670">
    <property type="entry name" value="SHKT"/>
    <property type="match status" value="1"/>
</dbReference>
<accession>A0A3Q0RWJ8</accession>
<name>A0A3Q0RWJ8_AMPCI</name>
<sequence>YGCSHLHLPAHNTLRRNVQPTAGNMKKMVKLIKGLFILTLIKVSLSFSSLNAACGCGGNLYMSRFKNRWSNIIQTWYNEVKDFSHGVGSINGGEFVWNMSNQIGCAMACCPKSIYKYFSICHYCPQTVIKLYSIINYVGPLTTYCVFLSLSLSQPNPCPYPHQYTNFPEMKQQWGCNHPDVASWCPAFCKCTNQII</sequence>
<reference evidence="3" key="1">
    <citation type="submission" date="2025-08" db="UniProtKB">
        <authorList>
            <consortium name="Ensembl"/>
        </authorList>
    </citation>
    <scope>IDENTIFICATION</scope>
</reference>
<dbReference type="Pfam" id="PF00188">
    <property type="entry name" value="CAP"/>
    <property type="match status" value="1"/>
</dbReference>